<dbReference type="PROSITE" id="PS50214">
    <property type="entry name" value="DISINTEGRIN_2"/>
    <property type="match status" value="1"/>
</dbReference>
<accession>A0A287BJG7</accession>
<proteinExistence type="predicted"/>
<dbReference type="GO" id="GO:0005886">
    <property type="term" value="C:plasma membrane"/>
    <property type="evidence" value="ECO:0000318"/>
    <property type="project" value="GO_Central"/>
</dbReference>
<dbReference type="InterPro" id="IPR000742">
    <property type="entry name" value="EGF"/>
</dbReference>
<sequence length="748" mass="84749">MYLGMDTSLAEGQVTLRVALWLLGFWAVLAPVQCSQGHPSWRYISSEVVIPRKELHHGKGFQMPGWLSYSLHFGGQRHIIHMRHKKLFWSRHLLTMTQDDQGALQMDYPFIPSDCYYFGYLEEIPLSMVTVDTCSGGLEGIMKLDDLAYEIKPLKYSERFEHVVSQIVADANATGPAYRLGHKEDKYPLFPEADISIAPRGGGRLFAGPRGYMRGFGQFSNSMYRVFNNVTSCVEILVRISSLSDSMYEGIYLRFFLIAVLIYNVRDPTAMNNYNVRNGAYANYHKRHLRPVIRPTTSFMIIKDGPRQGVFSPELYSICGEKDLLFIGQLGRHYFLLSIVVTYTSARSLGLYYDNENCICMRRATCLMSQYPALTDAFSECSFVHLRNILVANHCVFIGVERYFNASMTNMRCGNYIVEDWETCDCGSYKQCYSNLCCQHDCVFEPGAICNEELCCTNCTYSVPGTLCRPIQNICDLPEYCKGNNYSCPDNFYLQDGTPCTEEAYCYKGNCTDRTLHCKEIFGINSVNANDACYTINTRGDRFGHCIQLRNTLTHRACNSEDIKCGRLQCSNITHVPSLQDRVSFHQSKISEYWCWGVDRIYSPETTDVGHVRNGTPCAPGRFCENNFCNGTISALIYDCLPEKCHFRGICNNQRNCHCHVGWEPPLCLQRGSGGSINSGPSSGRIRSVQKSTREIFYLRVVFGRLYAFIAALLFGVATNVKNIKTSWSFRPPLGNLSFSKPKMGSGQ</sequence>
<comment type="caution">
    <text evidence="7">Lacks conserved residue(s) required for the propagation of feature annotation.</text>
</comment>
<dbReference type="GeneTree" id="ENSGT00940000162296"/>
<dbReference type="FunFam" id="4.10.70.10:FF:000003">
    <property type="entry name" value="Disintegrin and metalloproteinase domain-containing protein 17"/>
    <property type="match status" value="1"/>
</dbReference>
<dbReference type="SUPFAM" id="SSF57552">
    <property type="entry name" value="Blood coagulation inhibitor (disintegrin)"/>
    <property type="match status" value="1"/>
</dbReference>
<dbReference type="InterPro" id="IPR024079">
    <property type="entry name" value="MetalloPept_cat_dom_sf"/>
</dbReference>
<keyword evidence="4" id="KW-0472">Membrane</keyword>
<dbReference type="InterPro" id="IPR036436">
    <property type="entry name" value="Disintegrin_dom_sf"/>
</dbReference>
<evidence type="ECO:0000256" key="3">
    <source>
        <dbReference type="ARBA" id="ARBA00022989"/>
    </source>
</evidence>
<evidence type="ECO:0000256" key="7">
    <source>
        <dbReference type="PROSITE-ProRule" id="PRU00076"/>
    </source>
</evidence>
<dbReference type="Pfam" id="PF08516">
    <property type="entry name" value="ADAM_CR"/>
    <property type="match status" value="1"/>
</dbReference>
<dbReference type="GO" id="GO:0009897">
    <property type="term" value="C:external side of plasma membrane"/>
    <property type="evidence" value="ECO:0000318"/>
    <property type="project" value="GO_Central"/>
</dbReference>
<dbReference type="Proteomes" id="UP000008227">
    <property type="component" value="Unassembled WGS sequence"/>
</dbReference>
<dbReference type="InterPro" id="IPR006586">
    <property type="entry name" value="ADAM_Cys-rich"/>
</dbReference>
<evidence type="ECO:0000256" key="6">
    <source>
        <dbReference type="PROSITE-ProRule" id="PRU00068"/>
    </source>
</evidence>
<evidence type="ECO:0000256" key="4">
    <source>
        <dbReference type="ARBA" id="ARBA00023136"/>
    </source>
</evidence>
<evidence type="ECO:0000256" key="5">
    <source>
        <dbReference type="ARBA" id="ARBA00023157"/>
    </source>
</evidence>
<dbReference type="SMART" id="SM00050">
    <property type="entry name" value="DISIN"/>
    <property type="match status" value="1"/>
</dbReference>
<comment type="subcellular location">
    <subcellularLocation>
        <location evidence="1">Membrane</location>
        <topology evidence="1">Single-pass membrane protein</topology>
    </subcellularLocation>
</comment>
<keyword evidence="7" id="KW-0245">EGF-like domain</keyword>
<dbReference type="InterPro" id="IPR001590">
    <property type="entry name" value="Peptidase_M12B"/>
</dbReference>
<dbReference type="Gene3D" id="4.10.70.10">
    <property type="entry name" value="Disintegrin domain"/>
    <property type="match status" value="1"/>
</dbReference>
<dbReference type="GO" id="GO:0008584">
    <property type="term" value="P:male gonad development"/>
    <property type="evidence" value="ECO:0000318"/>
    <property type="project" value="GO_Central"/>
</dbReference>
<evidence type="ECO:0000313" key="9">
    <source>
        <dbReference type="Proteomes" id="UP000008227"/>
    </source>
</evidence>
<dbReference type="GO" id="GO:1990913">
    <property type="term" value="C:sperm head plasma membrane"/>
    <property type="evidence" value="ECO:0000318"/>
    <property type="project" value="GO_Central"/>
</dbReference>
<dbReference type="PROSITE" id="PS50026">
    <property type="entry name" value="EGF_3"/>
    <property type="match status" value="1"/>
</dbReference>
<dbReference type="Pfam" id="PF00200">
    <property type="entry name" value="Disintegrin"/>
    <property type="match status" value="1"/>
</dbReference>
<dbReference type="PROSITE" id="PS50215">
    <property type="entry name" value="ADAM_MEPRO"/>
    <property type="match status" value="1"/>
</dbReference>
<accession>A0A4X1THN6</accession>
<dbReference type="PANTHER" id="PTHR11905:SF140">
    <property type="entry name" value="A DISINTEGRIN AND METALLOPEPTIDASE DOMAIN 6-RELATED"/>
    <property type="match status" value="1"/>
</dbReference>
<keyword evidence="3" id="KW-1133">Transmembrane helix</keyword>
<name>A0A4X1THN6_PIG</name>
<dbReference type="PROSITE" id="PS01186">
    <property type="entry name" value="EGF_2"/>
    <property type="match status" value="1"/>
</dbReference>
<evidence type="ECO:0000256" key="1">
    <source>
        <dbReference type="ARBA" id="ARBA00004167"/>
    </source>
</evidence>
<dbReference type="GO" id="GO:0004222">
    <property type="term" value="F:metalloendopeptidase activity"/>
    <property type="evidence" value="ECO:0000318"/>
    <property type="project" value="GO_Central"/>
</dbReference>
<dbReference type="Gene3D" id="3.40.390.10">
    <property type="entry name" value="Collagenase (Catalytic Domain)"/>
    <property type="match status" value="1"/>
</dbReference>
<keyword evidence="5 7" id="KW-1015">Disulfide bond</keyword>
<dbReference type="SUPFAM" id="SSF55486">
    <property type="entry name" value="Metalloproteases ('zincins'), catalytic domain"/>
    <property type="match status" value="1"/>
</dbReference>
<feature type="disulfide bond" evidence="6">
    <location>
        <begin position="468"/>
        <end position="488"/>
    </location>
</feature>
<dbReference type="SMART" id="SM00608">
    <property type="entry name" value="ACR"/>
    <property type="match status" value="1"/>
</dbReference>
<dbReference type="Pfam" id="PF01562">
    <property type="entry name" value="Pep_M12B_propep"/>
    <property type="match status" value="1"/>
</dbReference>
<reference evidence="8" key="1">
    <citation type="journal article" date="2020" name="Gigascience">
        <title>An improved pig reference genome sequence to enable pig genetics and genomics research.</title>
        <authorList>
            <person name="Warr A."/>
            <person name="Affara N."/>
            <person name="Aken B."/>
            <person name="Beiki H."/>
            <person name="Bickhart D.M."/>
            <person name="Billis K."/>
            <person name="Chow W."/>
            <person name="Eory L."/>
            <person name="Finlayson H.A."/>
            <person name="Flicek P."/>
            <person name="Giron C.G."/>
            <person name="Griffin D.K."/>
            <person name="Hall R."/>
            <person name="Hannum G."/>
            <person name="Hourlier T."/>
            <person name="Howe K."/>
            <person name="Hume D.A."/>
            <person name="Izuogu O."/>
            <person name="Kim K."/>
            <person name="Koren S."/>
            <person name="Liu H."/>
            <person name="Manchanda N."/>
            <person name="Martin F.J."/>
            <person name="Nonneman D.J."/>
            <person name="O'Connor R.E."/>
            <person name="Phillippy A.M."/>
            <person name="Rohrer G.A."/>
            <person name="Rosen B.D."/>
            <person name="Rund L.A."/>
            <person name="Sargent C.A."/>
            <person name="Schook L.B."/>
            <person name="Schroeder S.G."/>
            <person name="Schwartz A.S."/>
            <person name="Skinner B.M."/>
            <person name="Talbot R."/>
            <person name="Tseng E."/>
            <person name="Tuggle C.K."/>
            <person name="Watson M."/>
            <person name="Smith T.P.L."/>
            <person name="Archibald A.L."/>
        </authorList>
    </citation>
    <scope>NUCLEOTIDE SEQUENCE [LARGE SCALE GENOMIC DNA]</scope>
    <source>
        <strain evidence="8">Duroc</strain>
    </source>
</reference>
<keyword evidence="2" id="KW-0812">Transmembrane</keyword>
<reference evidence="8" key="2">
    <citation type="submission" date="2025-08" db="UniProtKB">
        <authorList>
            <consortium name="Ensembl"/>
        </authorList>
    </citation>
    <scope>IDENTIFICATION</scope>
</reference>
<dbReference type="AlphaFoldDB" id="A0A4X1THN6"/>
<feature type="disulfide bond" evidence="7">
    <location>
        <begin position="659"/>
        <end position="668"/>
    </location>
</feature>
<organism evidence="8 9">
    <name type="scientific">Sus scrofa</name>
    <name type="common">Pig</name>
    <dbReference type="NCBI Taxonomy" id="9823"/>
    <lineage>
        <taxon>Eukaryota</taxon>
        <taxon>Metazoa</taxon>
        <taxon>Chordata</taxon>
        <taxon>Craniata</taxon>
        <taxon>Vertebrata</taxon>
        <taxon>Euteleostomi</taxon>
        <taxon>Mammalia</taxon>
        <taxon>Eutheria</taxon>
        <taxon>Laurasiatheria</taxon>
        <taxon>Artiodactyla</taxon>
        <taxon>Suina</taxon>
        <taxon>Suidae</taxon>
        <taxon>Sus</taxon>
    </lineage>
</organism>
<protein>
    <submittedName>
        <fullName evidence="8">Uncharacterized protein</fullName>
    </submittedName>
</protein>
<dbReference type="InterPro" id="IPR002870">
    <property type="entry name" value="Peptidase_M12B_N"/>
</dbReference>
<dbReference type="GO" id="GO:0006508">
    <property type="term" value="P:proteolysis"/>
    <property type="evidence" value="ECO:0000318"/>
    <property type="project" value="GO_Central"/>
</dbReference>
<reference evidence="8" key="3">
    <citation type="submission" date="2025-09" db="UniProtKB">
        <authorList>
            <consortium name="Ensembl"/>
        </authorList>
    </citation>
    <scope>IDENTIFICATION</scope>
</reference>
<keyword evidence="9" id="KW-1185">Reference proteome</keyword>
<dbReference type="PANTHER" id="PTHR11905">
    <property type="entry name" value="ADAM A DISINTEGRIN AND METALLOPROTEASE DOMAIN"/>
    <property type="match status" value="1"/>
</dbReference>
<evidence type="ECO:0000313" key="8">
    <source>
        <dbReference type="Ensembl" id="ENSSSCP00000056752.3"/>
    </source>
</evidence>
<dbReference type="Ensembl" id="ENSSSCT00000041236.3">
    <property type="protein sequence ID" value="ENSSSCP00000056752.3"/>
    <property type="gene ID" value="ENSSSCG00000038415.3"/>
</dbReference>
<evidence type="ECO:0000256" key="2">
    <source>
        <dbReference type="ARBA" id="ARBA00022692"/>
    </source>
</evidence>
<dbReference type="InterPro" id="IPR001762">
    <property type="entry name" value="Disintegrin_dom"/>
</dbReference>